<dbReference type="RefSeq" id="XP_041286101.1">
    <property type="nucleotide sequence ID" value="XM_041439098.1"/>
</dbReference>
<evidence type="ECO:0000313" key="2">
    <source>
        <dbReference type="EMBL" id="KAG2090103.1"/>
    </source>
</evidence>
<name>A0A9P7ETF8_9AGAM</name>
<comment type="caution">
    <text evidence="2">The sequence shown here is derived from an EMBL/GenBank/DDBJ whole genome shotgun (WGS) entry which is preliminary data.</text>
</comment>
<feature type="region of interest" description="Disordered" evidence="1">
    <location>
        <begin position="236"/>
        <end position="264"/>
    </location>
</feature>
<reference evidence="2" key="1">
    <citation type="journal article" date="2020" name="New Phytol.">
        <title>Comparative genomics reveals dynamic genome evolution in host specialist ectomycorrhizal fungi.</title>
        <authorList>
            <person name="Lofgren L.A."/>
            <person name="Nguyen N.H."/>
            <person name="Vilgalys R."/>
            <person name="Ruytinx J."/>
            <person name="Liao H.L."/>
            <person name="Branco S."/>
            <person name="Kuo A."/>
            <person name="LaButti K."/>
            <person name="Lipzen A."/>
            <person name="Andreopoulos W."/>
            <person name="Pangilinan J."/>
            <person name="Riley R."/>
            <person name="Hundley H."/>
            <person name="Na H."/>
            <person name="Barry K."/>
            <person name="Grigoriev I.V."/>
            <person name="Stajich J.E."/>
            <person name="Kennedy P.G."/>
        </authorList>
    </citation>
    <scope>NUCLEOTIDE SEQUENCE</scope>
    <source>
        <strain evidence="2">FC423</strain>
    </source>
</reference>
<feature type="region of interest" description="Disordered" evidence="1">
    <location>
        <begin position="302"/>
        <end position="376"/>
    </location>
</feature>
<dbReference type="OrthoDB" id="3141838at2759"/>
<evidence type="ECO:0000256" key="1">
    <source>
        <dbReference type="SAM" id="MobiDB-lite"/>
    </source>
</evidence>
<gene>
    <name evidence="2" type="ORF">F5147DRAFT_725061</name>
</gene>
<feature type="compositionally biased region" description="Low complexity" evidence="1">
    <location>
        <begin position="363"/>
        <end position="373"/>
    </location>
</feature>
<dbReference type="Proteomes" id="UP000823399">
    <property type="component" value="Unassembled WGS sequence"/>
</dbReference>
<feature type="compositionally biased region" description="Low complexity" evidence="1">
    <location>
        <begin position="331"/>
        <end position="347"/>
    </location>
</feature>
<feature type="compositionally biased region" description="Basic residues" evidence="1">
    <location>
        <begin position="348"/>
        <end position="362"/>
    </location>
</feature>
<proteinExistence type="predicted"/>
<keyword evidence="3" id="KW-1185">Reference proteome</keyword>
<dbReference type="AlphaFoldDB" id="A0A9P7ETF8"/>
<dbReference type="EMBL" id="JABBWM010000106">
    <property type="protein sequence ID" value="KAG2090103.1"/>
    <property type="molecule type" value="Genomic_DNA"/>
</dbReference>
<evidence type="ECO:0000313" key="3">
    <source>
        <dbReference type="Proteomes" id="UP000823399"/>
    </source>
</evidence>
<sequence>MTSSSSHNEVQLSREFLLTLLGELSLLVLQEFGCQIRLFIHGGAVMILHPNLSTSSCRRTTRDIDYIRRAFGHEWRKRGVYDAEERLQRCINAVAIKFRIGTDWMNADPDVALPFAHNTQGQLYDPIYHDSKQANNVDMNTVYNSPGLVVISVTMFWGVALKLVRYKKEDPTDIVAMLRHGTKLNGVQWTPHIMETWIKTLCWPMGYNTYKPQQAQELRNRIHDAVHHLQKLSDTLPEESSHMALTQSAAQSPPVSSTTRSPAVLSSLHTMSSSLAPHSFSQPASASSLHSLFMSSHSVSPPAFMGERTRRSSTHSARHQTFSPPMPLTFSSSQSSHTISHPPSHLHPTSHLHPLSHSHSTSHSHPPSHSQSSLRMPEPWVTPLPLLFQPVPSTAF</sequence>
<feature type="compositionally biased region" description="Polar residues" evidence="1">
    <location>
        <begin position="243"/>
        <end position="261"/>
    </location>
</feature>
<organism evidence="2 3">
    <name type="scientific">Suillus discolor</name>
    <dbReference type="NCBI Taxonomy" id="1912936"/>
    <lineage>
        <taxon>Eukaryota</taxon>
        <taxon>Fungi</taxon>
        <taxon>Dikarya</taxon>
        <taxon>Basidiomycota</taxon>
        <taxon>Agaricomycotina</taxon>
        <taxon>Agaricomycetes</taxon>
        <taxon>Agaricomycetidae</taxon>
        <taxon>Boletales</taxon>
        <taxon>Suillineae</taxon>
        <taxon>Suillaceae</taxon>
        <taxon>Suillus</taxon>
    </lineage>
</organism>
<protein>
    <submittedName>
        <fullName evidence="2">Uncharacterized protein</fullName>
    </submittedName>
</protein>
<dbReference type="GeneID" id="64701357"/>
<accession>A0A9P7ETF8</accession>